<organism evidence="2 3">
    <name type="scientific">Anatilimnocola aggregata</name>
    <dbReference type="NCBI Taxonomy" id="2528021"/>
    <lineage>
        <taxon>Bacteria</taxon>
        <taxon>Pseudomonadati</taxon>
        <taxon>Planctomycetota</taxon>
        <taxon>Planctomycetia</taxon>
        <taxon>Pirellulales</taxon>
        <taxon>Pirellulaceae</taxon>
        <taxon>Anatilimnocola</taxon>
    </lineage>
</organism>
<feature type="compositionally biased region" description="Low complexity" evidence="1">
    <location>
        <begin position="179"/>
        <end position="204"/>
    </location>
</feature>
<name>A0A517YKS5_9BACT</name>
<dbReference type="Proteomes" id="UP000315017">
    <property type="component" value="Chromosome"/>
</dbReference>
<evidence type="ECO:0000313" key="2">
    <source>
        <dbReference type="EMBL" id="QDU30826.1"/>
    </source>
</evidence>
<dbReference type="SUPFAM" id="SSF55961">
    <property type="entry name" value="Bet v1-like"/>
    <property type="match status" value="1"/>
</dbReference>
<proteinExistence type="predicted"/>
<dbReference type="OrthoDB" id="9807923at2"/>
<dbReference type="AlphaFoldDB" id="A0A517YKS5"/>
<sequence>MVKKIVIVVGTLLLVVVLGFLAIVAMQPSTYTVTRTAKMQAPPEVVFAQVNNFQNWKAWSPWEKLDPEMKRTFAGPEAGTGAKYGWNGSDKVGEGSMTITDSQPHEKILIKLEFKRPMVADCPTEFKFSPDGNGTEVAWTMRGENDFMGKAFCLLMNMDKMIGGDFEKGLASMQEIVEKSPAPATESPAPESSAPSDPAKSAND</sequence>
<keyword evidence="3" id="KW-1185">Reference proteome</keyword>
<dbReference type="InterPro" id="IPR019587">
    <property type="entry name" value="Polyketide_cyclase/dehydratase"/>
</dbReference>
<dbReference type="RefSeq" id="WP_145096916.1">
    <property type="nucleotide sequence ID" value="NZ_CP036274.1"/>
</dbReference>
<gene>
    <name evidence="2" type="ORF">ETAA8_59750</name>
</gene>
<dbReference type="KEGG" id="aagg:ETAA8_59750"/>
<evidence type="ECO:0000256" key="1">
    <source>
        <dbReference type="SAM" id="MobiDB-lite"/>
    </source>
</evidence>
<evidence type="ECO:0000313" key="3">
    <source>
        <dbReference type="Proteomes" id="UP000315017"/>
    </source>
</evidence>
<dbReference type="Pfam" id="PF10604">
    <property type="entry name" value="Polyketide_cyc2"/>
    <property type="match status" value="1"/>
</dbReference>
<accession>A0A517YKS5</accession>
<dbReference type="Gene3D" id="3.30.530.20">
    <property type="match status" value="1"/>
</dbReference>
<feature type="region of interest" description="Disordered" evidence="1">
    <location>
        <begin position="173"/>
        <end position="204"/>
    </location>
</feature>
<dbReference type="InterPro" id="IPR023393">
    <property type="entry name" value="START-like_dom_sf"/>
</dbReference>
<dbReference type="EMBL" id="CP036274">
    <property type="protein sequence ID" value="QDU30826.1"/>
    <property type="molecule type" value="Genomic_DNA"/>
</dbReference>
<reference evidence="2 3" key="1">
    <citation type="submission" date="2019-02" db="EMBL/GenBank/DDBJ databases">
        <title>Deep-cultivation of Planctomycetes and their phenomic and genomic characterization uncovers novel biology.</title>
        <authorList>
            <person name="Wiegand S."/>
            <person name="Jogler M."/>
            <person name="Boedeker C."/>
            <person name="Pinto D."/>
            <person name="Vollmers J."/>
            <person name="Rivas-Marin E."/>
            <person name="Kohn T."/>
            <person name="Peeters S.H."/>
            <person name="Heuer A."/>
            <person name="Rast P."/>
            <person name="Oberbeckmann S."/>
            <person name="Bunk B."/>
            <person name="Jeske O."/>
            <person name="Meyerdierks A."/>
            <person name="Storesund J.E."/>
            <person name="Kallscheuer N."/>
            <person name="Luecker S."/>
            <person name="Lage O.M."/>
            <person name="Pohl T."/>
            <person name="Merkel B.J."/>
            <person name="Hornburger P."/>
            <person name="Mueller R.-W."/>
            <person name="Bruemmer F."/>
            <person name="Labrenz M."/>
            <person name="Spormann A.M."/>
            <person name="Op den Camp H."/>
            <person name="Overmann J."/>
            <person name="Amann R."/>
            <person name="Jetten M.S.M."/>
            <person name="Mascher T."/>
            <person name="Medema M.H."/>
            <person name="Devos D.P."/>
            <person name="Kaster A.-K."/>
            <person name="Ovreas L."/>
            <person name="Rohde M."/>
            <person name="Galperin M.Y."/>
            <person name="Jogler C."/>
        </authorList>
    </citation>
    <scope>NUCLEOTIDE SEQUENCE [LARGE SCALE GENOMIC DNA]</scope>
    <source>
        <strain evidence="2 3">ETA_A8</strain>
    </source>
</reference>
<dbReference type="CDD" id="cd07818">
    <property type="entry name" value="SRPBCC_1"/>
    <property type="match status" value="1"/>
</dbReference>
<protein>
    <submittedName>
        <fullName evidence="2">Polyketide cyclase / dehydrase and lipid transport</fullName>
    </submittedName>
</protein>